<evidence type="ECO:0000256" key="1">
    <source>
        <dbReference type="SAM" id="MobiDB-lite"/>
    </source>
</evidence>
<evidence type="ECO:0000313" key="2">
    <source>
        <dbReference type="EMBL" id="KAF6033912.1"/>
    </source>
</evidence>
<organism evidence="2 3">
    <name type="scientific">Bugula neritina</name>
    <name type="common">Brown bryozoan</name>
    <name type="synonym">Sertularia neritina</name>
    <dbReference type="NCBI Taxonomy" id="10212"/>
    <lineage>
        <taxon>Eukaryota</taxon>
        <taxon>Metazoa</taxon>
        <taxon>Spiralia</taxon>
        <taxon>Lophotrochozoa</taxon>
        <taxon>Bryozoa</taxon>
        <taxon>Gymnolaemata</taxon>
        <taxon>Cheilostomatida</taxon>
        <taxon>Flustrina</taxon>
        <taxon>Buguloidea</taxon>
        <taxon>Bugulidae</taxon>
        <taxon>Bugula</taxon>
    </lineage>
</organism>
<feature type="compositionally biased region" description="Polar residues" evidence="1">
    <location>
        <begin position="25"/>
        <end position="37"/>
    </location>
</feature>
<comment type="caution">
    <text evidence="2">The sequence shown here is derived from an EMBL/GenBank/DDBJ whole genome shotgun (WGS) entry which is preliminary data.</text>
</comment>
<reference evidence="2" key="1">
    <citation type="submission" date="2020-06" db="EMBL/GenBank/DDBJ databases">
        <title>Draft genome of Bugula neritina, a colonial animal packing powerful symbionts and potential medicines.</title>
        <authorList>
            <person name="Rayko M."/>
        </authorList>
    </citation>
    <scope>NUCLEOTIDE SEQUENCE [LARGE SCALE GENOMIC DNA]</scope>
    <source>
        <strain evidence="2">Kwan_BN1</strain>
    </source>
</reference>
<name>A0A7J7K5K7_BUGNE</name>
<dbReference type="EMBL" id="VXIV02001206">
    <property type="protein sequence ID" value="KAF6033912.1"/>
    <property type="molecule type" value="Genomic_DNA"/>
</dbReference>
<gene>
    <name evidence="2" type="ORF">EB796_007780</name>
</gene>
<accession>A0A7J7K5K7</accession>
<dbReference type="AlphaFoldDB" id="A0A7J7K5K7"/>
<dbReference type="Proteomes" id="UP000593567">
    <property type="component" value="Unassembled WGS sequence"/>
</dbReference>
<evidence type="ECO:0000313" key="3">
    <source>
        <dbReference type="Proteomes" id="UP000593567"/>
    </source>
</evidence>
<feature type="region of interest" description="Disordered" evidence="1">
    <location>
        <begin position="25"/>
        <end position="46"/>
    </location>
</feature>
<sequence>MNTRHTLLVRLLSKEENRSCDELMKQSSESMTVTRATSRGVPPPQSYYNSFLPKTVREFKSKLSIQ</sequence>
<keyword evidence="3" id="KW-1185">Reference proteome</keyword>
<proteinExistence type="predicted"/>
<protein>
    <submittedName>
        <fullName evidence="2">Uncharacterized protein</fullName>
    </submittedName>
</protein>